<evidence type="ECO:0000313" key="4">
    <source>
        <dbReference type="Proteomes" id="UP000199598"/>
    </source>
</evidence>
<feature type="transmembrane region" description="Helical" evidence="2">
    <location>
        <begin position="73"/>
        <end position="91"/>
    </location>
</feature>
<proteinExistence type="predicted"/>
<dbReference type="EMBL" id="FOSK01000005">
    <property type="protein sequence ID" value="SFK48111.1"/>
    <property type="molecule type" value="Genomic_DNA"/>
</dbReference>
<dbReference type="InterPro" id="IPR050222">
    <property type="entry name" value="MATE_MdtK"/>
</dbReference>
<feature type="transmembrane region" description="Helical" evidence="2">
    <location>
        <begin position="404"/>
        <end position="423"/>
    </location>
</feature>
<feature type="transmembrane region" description="Helical" evidence="2">
    <location>
        <begin position="111"/>
        <end position="134"/>
    </location>
</feature>
<evidence type="ECO:0000313" key="3">
    <source>
        <dbReference type="EMBL" id="SFK48111.1"/>
    </source>
</evidence>
<keyword evidence="4" id="KW-1185">Reference proteome</keyword>
<keyword evidence="2" id="KW-0472">Membrane</keyword>
<feature type="transmembrane region" description="Helical" evidence="2">
    <location>
        <begin position="379"/>
        <end position="398"/>
    </location>
</feature>
<keyword evidence="1" id="KW-0813">Transport</keyword>
<evidence type="ECO:0000256" key="2">
    <source>
        <dbReference type="SAM" id="Phobius"/>
    </source>
</evidence>
<feature type="transmembrane region" description="Helical" evidence="2">
    <location>
        <begin position="297"/>
        <end position="319"/>
    </location>
</feature>
<dbReference type="PANTHER" id="PTHR43298:SF2">
    <property type="entry name" value="FMN_FAD EXPORTER YEEO-RELATED"/>
    <property type="match status" value="1"/>
</dbReference>
<organism evidence="3 4">
    <name type="scientific">Pseudovibrio ascidiaceicola</name>
    <dbReference type="NCBI Taxonomy" id="285279"/>
    <lineage>
        <taxon>Bacteria</taxon>
        <taxon>Pseudomonadati</taxon>
        <taxon>Pseudomonadota</taxon>
        <taxon>Alphaproteobacteria</taxon>
        <taxon>Hyphomicrobiales</taxon>
        <taxon>Stappiaceae</taxon>
        <taxon>Pseudovibrio</taxon>
    </lineage>
</organism>
<gene>
    <name evidence="3" type="ORF">SAMN04488518_105313</name>
</gene>
<keyword evidence="2" id="KW-1133">Transmembrane helix</keyword>
<name>A0A1I3ZWQ5_9HYPH</name>
<feature type="transmembrane region" description="Helical" evidence="2">
    <location>
        <begin position="172"/>
        <end position="190"/>
    </location>
</feature>
<accession>A0A1I3ZWQ5</accession>
<keyword evidence="2" id="KW-0812">Transmembrane</keyword>
<evidence type="ECO:0000256" key="1">
    <source>
        <dbReference type="ARBA" id="ARBA00022448"/>
    </source>
</evidence>
<dbReference type="Pfam" id="PF01554">
    <property type="entry name" value="MatE"/>
    <property type="match status" value="1"/>
</dbReference>
<feature type="transmembrane region" description="Helical" evidence="2">
    <location>
        <begin position="146"/>
        <end position="166"/>
    </location>
</feature>
<dbReference type="InterPro" id="IPR002528">
    <property type="entry name" value="MATE_fam"/>
</dbReference>
<sequence length="449" mass="48597">MLAMSGRTLMMIVDRLCLAAYSEQTLTASGPAVFMGMSAISFFSGVTQIGRSVIAEAYARSGIEEAHKMGGRLFAVSILCVLGLNLTLPLLMNLSQFSGRSGEIIALENIYLSWAMLFGSIMILDGAASCYFGAIGNTRLIFKASIAGQLVSMPMTYVLVFGLYGFPELGMAGSAIGTVLGSLAVLVVYLTRTPQALRDAALNEAKVLITKSRRAFEVLALFKRGVPLGAHDSTDEIGNTAIIWAVSMVGATALAANNFNVILNYVGIIPVIGIANGATILSSQAIGRNQFERIPKIASASLFVAFSYVAVVTVLLQSFDREITSLFSLGNYGQDIFELSISVTSHIWYYAVAFAVSFIASGMLQSFHQNTFVFKTRILTMWFGSVPASYLIAYNWSIEEGALQLIWISLSTFELGLGLLFTAKIFSCLKEHNLPEPVWENDIKRTEVT</sequence>
<dbReference type="Proteomes" id="UP000199598">
    <property type="component" value="Unassembled WGS sequence"/>
</dbReference>
<comment type="caution">
    <text evidence="3">The sequence shown here is derived from an EMBL/GenBank/DDBJ whole genome shotgun (WGS) entry which is preliminary data.</text>
</comment>
<feature type="transmembrane region" description="Helical" evidence="2">
    <location>
        <begin position="347"/>
        <end position="367"/>
    </location>
</feature>
<feature type="transmembrane region" description="Helical" evidence="2">
    <location>
        <begin position="262"/>
        <end position="285"/>
    </location>
</feature>
<reference evidence="3 4" key="1">
    <citation type="submission" date="2016-10" db="EMBL/GenBank/DDBJ databases">
        <authorList>
            <person name="Varghese N."/>
            <person name="Submissions S."/>
        </authorList>
    </citation>
    <scope>NUCLEOTIDE SEQUENCE [LARGE SCALE GENOMIC DNA]</scope>
    <source>
        <strain evidence="3 4">DSM 16392</strain>
    </source>
</reference>
<dbReference type="PANTHER" id="PTHR43298">
    <property type="entry name" value="MULTIDRUG RESISTANCE PROTEIN NORM-RELATED"/>
    <property type="match status" value="1"/>
</dbReference>
<protein>
    <submittedName>
        <fullName evidence="3">Multidrug resistance protein, MATE family</fullName>
    </submittedName>
</protein>